<dbReference type="Gene3D" id="3.40.50.2000">
    <property type="entry name" value="Glycogen Phosphorylase B"/>
    <property type="match status" value="2"/>
</dbReference>
<keyword evidence="5" id="KW-1185">Reference proteome</keyword>
<evidence type="ECO:0000313" key="4">
    <source>
        <dbReference type="EMBL" id="QFU15431.1"/>
    </source>
</evidence>
<feature type="domain" description="Glycosyl transferase family 1" evidence="2">
    <location>
        <begin position="225"/>
        <end position="392"/>
    </location>
</feature>
<dbReference type="PANTHER" id="PTHR46401">
    <property type="entry name" value="GLYCOSYLTRANSFERASE WBBK-RELATED"/>
    <property type="match status" value="1"/>
</dbReference>
<evidence type="ECO:0000259" key="2">
    <source>
        <dbReference type="Pfam" id="PF00534"/>
    </source>
</evidence>
<dbReference type="KEGG" id="mico:GDR74_03920"/>
<dbReference type="Proteomes" id="UP000325614">
    <property type="component" value="Chromosome"/>
</dbReference>
<dbReference type="GO" id="GO:0016757">
    <property type="term" value="F:glycosyltransferase activity"/>
    <property type="evidence" value="ECO:0007669"/>
    <property type="project" value="InterPro"/>
</dbReference>
<dbReference type="Pfam" id="PF12000">
    <property type="entry name" value="Glyco_trans_4_3"/>
    <property type="match status" value="1"/>
</dbReference>
<name>A0A5P9JTI5_9HYPH</name>
<dbReference type="AlphaFoldDB" id="A0A5P9JTI5"/>
<evidence type="ECO:0000259" key="3">
    <source>
        <dbReference type="Pfam" id="PF12000"/>
    </source>
</evidence>
<reference evidence="4 5" key="1">
    <citation type="submission" date="2019-10" db="EMBL/GenBank/DDBJ databases">
        <title>Isolation, Identification of Microvirga thermotolerans HR1, a novel thermophilic bacterium and Comparative Genomics of the genus Microvirga.</title>
        <authorList>
            <person name="Li J."/>
            <person name="Zhang W."/>
            <person name="Lin M."/>
            <person name="Wang J."/>
        </authorList>
    </citation>
    <scope>NUCLEOTIDE SEQUENCE [LARGE SCALE GENOMIC DNA]</scope>
    <source>
        <strain evidence="4 5">HR1</strain>
    </source>
</reference>
<dbReference type="SUPFAM" id="SSF53756">
    <property type="entry name" value="UDP-Glycosyltransferase/glycogen phosphorylase"/>
    <property type="match status" value="1"/>
</dbReference>
<dbReference type="Pfam" id="PF00534">
    <property type="entry name" value="Glycos_transf_1"/>
    <property type="match status" value="1"/>
</dbReference>
<proteinExistence type="predicted"/>
<dbReference type="InterPro" id="IPR001296">
    <property type="entry name" value="Glyco_trans_1"/>
</dbReference>
<dbReference type="InterPro" id="IPR022623">
    <property type="entry name" value="Glyco_trans_4"/>
</dbReference>
<evidence type="ECO:0000256" key="1">
    <source>
        <dbReference type="ARBA" id="ARBA00022679"/>
    </source>
</evidence>
<keyword evidence="1 4" id="KW-0808">Transferase</keyword>
<evidence type="ECO:0000313" key="5">
    <source>
        <dbReference type="Proteomes" id="UP000325614"/>
    </source>
</evidence>
<sequence>MGPDGTSGGAMRFVFVHQNFPGQFGRLARALMRDGHEVTALGMAKGCPIPGVRYIPYEAAPGPDDAPFRNRYSPVVPRLRRAYGVAHRARQLAEQGFRPDVVVVNTGWGENLFLKDVWPDARHVAYFEYYYAAKGQDLDFDPEFPVTDHEVVWRLRAKNAMQLGALDAADLAVAPTFYQRDTFPAYLRDRIAVIHDGIDAQNLRPDSSVSLRLGQDGPRLSRDVPVVTYVTRNIEPMRGSHVVFRSLPGLLRIDPRLRVVVVGGKGTSYSGQAPGGKTWFDVFRERIDGEVDWSRVHFVGNLPYDQFVKVLQVSSAHIYMTYPFVLSWSSIEAMALECRLVASDTAPVREIVEDGVNGRLFDFFDDKALVERVRETLADRARSAEMAREARRIALERYDFESVCLPQWRAFLGAA</sequence>
<gene>
    <name evidence="4" type="ORF">GDR74_03920</name>
</gene>
<dbReference type="PANTHER" id="PTHR46401:SF2">
    <property type="entry name" value="GLYCOSYLTRANSFERASE WBBK-RELATED"/>
    <property type="match status" value="1"/>
</dbReference>
<feature type="domain" description="Glycosyl transferase family 4" evidence="3">
    <location>
        <begin position="35"/>
        <end position="201"/>
    </location>
</feature>
<protein>
    <submittedName>
        <fullName evidence="4">Glycosyltransferase</fullName>
    </submittedName>
</protein>
<accession>A0A5P9JTI5</accession>
<dbReference type="EMBL" id="CP045423">
    <property type="protein sequence ID" value="QFU15431.1"/>
    <property type="molecule type" value="Genomic_DNA"/>
</dbReference>
<dbReference type="GO" id="GO:0009103">
    <property type="term" value="P:lipopolysaccharide biosynthetic process"/>
    <property type="evidence" value="ECO:0007669"/>
    <property type="project" value="TreeGrafter"/>
</dbReference>
<organism evidence="4 5">
    <name type="scientific">Microvirga thermotolerans</name>
    <dbReference type="NCBI Taxonomy" id="2651334"/>
    <lineage>
        <taxon>Bacteria</taxon>
        <taxon>Pseudomonadati</taxon>
        <taxon>Pseudomonadota</taxon>
        <taxon>Alphaproteobacteria</taxon>
        <taxon>Hyphomicrobiales</taxon>
        <taxon>Methylobacteriaceae</taxon>
        <taxon>Microvirga</taxon>
    </lineage>
</organism>